<accession>A0ABV1Y7S3</accession>
<dbReference type="RefSeq" id="WP_190076099.1">
    <property type="nucleotide sequence ID" value="NZ_BNBM01000034.1"/>
</dbReference>
<sequence length="180" mass="18620">MRRARRLRSTALALVVPVAAMLPLLGGCGIPETDVIEAGGPASVQAFFNRDSDMLLFFRAPDGGMSPVIRTPDRDPGATAGPIPTEKIIQALLDGPRDEDRAAGLTTALPAPGTGPTIEVDPSPGRVTTRLPLSVKNLNAAALRQLTCTIAYSEDPDGQAVVQLTGHDGASRSGTCGLAL</sequence>
<comment type="caution">
    <text evidence="1">The sequence shown here is derived from an EMBL/GenBank/DDBJ whole genome shotgun (WGS) entry which is preliminary data.</text>
</comment>
<proteinExistence type="predicted"/>
<name>A0ABV1Y7S3_9ACTN</name>
<dbReference type="EMBL" id="JBEPFB010000043">
    <property type="protein sequence ID" value="MER7379903.1"/>
    <property type="molecule type" value="Genomic_DNA"/>
</dbReference>
<gene>
    <name evidence="1" type="ORF">ABT384_45770</name>
</gene>
<dbReference type="Proteomes" id="UP001486207">
    <property type="component" value="Unassembled WGS sequence"/>
</dbReference>
<evidence type="ECO:0008006" key="3">
    <source>
        <dbReference type="Google" id="ProtNLM"/>
    </source>
</evidence>
<keyword evidence="2" id="KW-1185">Reference proteome</keyword>
<evidence type="ECO:0000313" key="1">
    <source>
        <dbReference type="EMBL" id="MER7379903.1"/>
    </source>
</evidence>
<organism evidence="1 2">
    <name type="scientific">Streptomyces lanatus</name>
    <dbReference type="NCBI Taxonomy" id="66900"/>
    <lineage>
        <taxon>Bacteria</taxon>
        <taxon>Bacillati</taxon>
        <taxon>Actinomycetota</taxon>
        <taxon>Actinomycetes</taxon>
        <taxon>Kitasatosporales</taxon>
        <taxon>Streptomycetaceae</taxon>
        <taxon>Streptomyces</taxon>
    </lineage>
</organism>
<reference evidence="1 2" key="1">
    <citation type="submission" date="2024-06" db="EMBL/GenBank/DDBJ databases">
        <title>The Natural Products Discovery Center: Release of the First 8490 Sequenced Strains for Exploring Actinobacteria Biosynthetic Diversity.</title>
        <authorList>
            <person name="Kalkreuter E."/>
            <person name="Kautsar S.A."/>
            <person name="Yang D."/>
            <person name="Bader C.D."/>
            <person name="Teijaro C.N."/>
            <person name="Fluegel L."/>
            <person name="Davis C.M."/>
            <person name="Simpson J.R."/>
            <person name="Lauterbach L."/>
            <person name="Steele A.D."/>
            <person name="Gui C."/>
            <person name="Meng S."/>
            <person name="Li G."/>
            <person name="Viehrig K."/>
            <person name="Ye F."/>
            <person name="Su P."/>
            <person name="Kiefer A.F."/>
            <person name="Nichols A."/>
            <person name="Cepeda A.J."/>
            <person name="Yan W."/>
            <person name="Fan B."/>
            <person name="Jiang Y."/>
            <person name="Adhikari A."/>
            <person name="Zheng C.-J."/>
            <person name="Schuster L."/>
            <person name="Cowan T.M."/>
            <person name="Smanski M.J."/>
            <person name="Chevrette M.G."/>
            <person name="De Carvalho L.P.S."/>
            <person name="Shen B."/>
        </authorList>
    </citation>
    <scope>NUCLEOTIDE SEQUENCE [LARGE SCALE GENOMIC DNA]</scope>
    <source>
        <strain evidence="1 2">NPDC000155</strain>
    </source>
</reference>
<dbReference type="PROSITE" id="PS51257">
    <property type="entry name" value="PROKAR_LIPOPROTEIN"/>
    <property type="match status" value="1"/>
</dbReference>
<evidence type="ECO:0000313" key="2">
    <source>
        <dbReference type="Proteomes" id="UP001486207"/>
    </source>
</evidence>
<protein>
    <recommendedName>
        <fullName evidence="3">Lipoprotein</fullName>
    </recommendedName>
</protein>